<dbReference type="InterPro" id="IPR007867">
    <property type="entry name" value="GMC_OxRtase_C"/>
</dbReference>
<reference evidence="7" key="1">
    <citation type="submission" date="2015-08" db="EMBL/GenBank/DDBJ databases">
        <authorList>
            <person name="Babu N.S."/>
            <person name="Beckwith C.J."/>
            <person name="Beseler K.G."/>
            <person name="Brison A."/>
            <person name="Carone J.V."/>
            <person name="Caskin T.P."/>
            <person name="Diamond M."/>
            <person name="Durham M.E."/>
            <person name="Foxe J.M."/>
            <person name="Go M."/>
            <person name="Henderson B.A."/>
            <person name="Jones I.B."/>
            <person name="McGettigan J.A."/>
            <person name="Micheletti S.J."/>
            <person name="Nasrallah M.E."/>
            <person name="Ortiz D."/>
            <person name="Piller C.R."/>
            <person name="Privatt S.R."/>
            <person name="Schneider S.L."/>
            <person name="Sharp S."/>
            <person name="Smith T.C."/>
            <person name="Stanton J.D."/>
            <person name="Ullery H.E."/>
            <person name="Wilson R.J."/>
            <person name="Serrano M.G."/>
            <person name="Buck G."/>
            <person name="Lee V."/>
            <person name="Wang Y."/>
            <person name="Carvalho R."/>
            <person name="Voegtly L."/>
            <person name="Shi R."/>
            <person name="Duckworth R."/>
            <person name="Johnson A."/>
            <person name="Loviza R."/>
            <person name="Walstead R."/>
            <person name="Shah Z."/>
            <person name="Kiflezghi M."/>
            <person name="Wade K."/>
            <person name="Ball S.L."/>
            <person name="Bradley K.W."/>
            <person name="Asai D.J."/>
            <person name="Bowman C.A."/>
            <person name="Russell D.A."/>
            <person name="Pope W.H."/>
            <person name="Jacobs-Sera D."/>
            <person name="Hendrix R.W."/>
            <person name="Hatfull G.F."/>
        </authorList>
    </citation>
    <scope>NUCLEOTIDE SEQUENCE</scope>
</reference>
<evidence type="ECO:0000256" key="1">
    <source>
        <dbReference type="ARBA" id="ARBA00010790"/>
    </source>
</evidence>
<dbReference type="EMBL" id="CZKA01000050">
    <property type="protein sequence ID" value="CUR58791.1"/>
    <property type="molecule type" value="Genomic_DNA"/>
</dbReference>
<dbReference type="Pfam" id="PF00732">
    <property type="entry name" value="GMC_oxred_N"/>
    <property type="match status" value="1"/>
</dbReference>
<feature type="domain" description="Glucose-methanol-choline oxidoreductase C-terminal" evidence="6">
    <location>
        <begin position="412"/>
        <end position="530"/>
    </location>
</feature>
<evidence type="ECO:0000256" key="3">
    <source>
        <dbReference type="ARBA" id="ARBA00022827"/>
    </source>
</evidence>
<keyword evidence="2" id="KW-0285">Flavoprotein</keyword>
<sequence length="552" mass="59214">MARVTINQSLVLPEVADVLVVGAGASGSVAVKALAEAGFSVVCLEQGGWTSPSDFAGDKPEWELVKQKQWHPNPNVRAGASDYPVDTTESDVNPLMYSGVGGSTILYAAHWTRFLPSDFRVKTLDGIADDWPFDYAELQPFYERMDKEIGASGLGDNPAYPDGAGYPLPPLPIGKIGRKAAEGMDKLGWHWWPGANAIPSREYRHRPACLRYGTCLTGCPAGAKASTDITHWPAALAAGAHLVTGARVREITVDDQGLASGAVYIDRNGVERRQRAAVVIVAGNGIGTPRLLQLSTSNLFPDGLANSSGLVGKNLMMHPYGAVVGTYDEPLDSWLGPAGQSIESMQFYETDTSRGFVRGAKWNVMPSGGPLGMRAGYGGGPIDESWGVNFHRNLKATLGRSFEWGIIAEDLPDESNRVVLHDSLVDGDGVPAPKLLYKSSENTSKLIDFHVDRAREAHEAAGAVTTSETRLMRDCGWHLLGTARMGNDPATSVIDQWGRAHDVPNLYVIDGSAFVTSSGVNPTATIMALALRSVEHLIETRRDQPVSALSAR</sequence>
<dbReference type="AlphaFoldDB" id="A0A2P2C9X8"/>
<comment type="similarity">
    <text evidence="1">Belongs to the GMC oxidoreductase family.</text>
</comment>
<dbReference type="InterPro" id="IPR036188">
    <property type="entry name" value="FAD/NAD-bd_sf"/>
</dbReference>
<keyword evidence="3" id="KW-0274">FAD</keyword>
<dbReference type="SUPFAM" id="SSF51905">
    <property type="entry name" value="FAD/NAD(P)-binding domain"/>
    <property type="match status" value="1"/>
</dbReference>
<dbReference type="PANTHER" id="PTHR46056">
    <property type="entry name" value="LONG-CHAIN-ALCOHOL OXIDASE"/>
    <property type="match status" value="1"/>
</dbReference>
<dbReference type="PANTHER" id="PTHR46056:SF12">
    <property type="entry name" value="LONG-CHAIN-ALCOHOL OXIDASE"/>
    <property type="match status" value="1"/>
</dbReference>
<dbReference type="Pfam" id="PF13450">
    <property type="entry name" value="NAD_binding_8"/>
    <property type="match status" value="1"/>
</dbReference>
<dbReference type="Pfam" id="PF05199">
    <property type="entry name" value="GMC_oxred_C"/>
    <property type="match status" value="1"/>
</dbReference>
<evidence type="ECO:0000259" key="5">
    <source>
        <dbReference type="Pfam" id="PF00732"/>
    </source>
</evidence>
<keyword evidence="4" id="KW-0560">Oxidoreductase</keyword>
<dbReference type="GO" id="GO:0050660">
    <property type="term" value="F:flavin adenine dinucleotide binding"/>
    <property type="evidence" value="ECO:0007669"/>
    <property type="project" value="InterPro"/>
</dbReference>
<organism evidence="7">
    <name type="scientific">metagenome</name>
    <dbReference type="NCBI Taxonomy" id="256318"/>
    <lineage>
        <taxon>unclassified sequences</taxon>
        <taxon>metagenomes</taxon>
    </lineage>
</organism>
<dbReference type="Gene3D" id="3.50.50.60">
    <property type="entry name" value="FAD/NAD(P)-binding domain"/>
    <property type="match status" value="2"/>
</dbReference>
<protein>
    <submittedName>
        <fullName evidence="7">2-methyl 1,2 propanediol dehydrogenase</fullName>
    </submittedName>
</protein>
<evidence type="ECO:0000259" key="6">
    <source>
        <dbReference type="Pfam" id="PF05199"/>
    </source>
</evidence>
<gene>
    <name evidence="7" type="primary">mpdB</name>
    <name evidence="7" type="ORF">NOCA2540046</name>
</gene>
<name>A0A2P2C9X8_9ZZZZ</name>
<evidence type="ECO:0000313" key="7">
    <source>
        <dbReference type="EMBL" id="CUR58791.1"/>
    </source>
</evidence>
<dbReference type="InterPro" id="IPR000172">
    <property type="entry name" value="GMC_OxRdtase_N"/>
</dbReference>
<accession>A0A2P2C9X8</accession>
<evidence type="ECO:0000256" key="2">
    <source>
        <dbReference type="ARBA" id="ARBA00022630"/>
    </source>
</evidence>
<proteinExistence type="inferred from homology"/>
<evidence type="ECO:0000256" key="4">
    <source>
        <dbReference type="ARBA" id="ARBA00023002"/>
    </source>
</evidence>
<dbReference type="GO" id="GO:0016614">
    <property type="term" value="F:oxidoreductase activity, acting on CH-OH group of donors"/>
    <property type="evidence" value="ECO:0007669"/>
    <property type="project" value="InterPro"/>
</dbReference>
<feature type="domain" description="Glucose-methanol-choline oxidoreductase N-terminal" evidence="5">
    <location>
        <begin position="209"/>
        <end position="319"/>
    </location>
</feature>
<dbReference type="SUPFAM" id="SSF54373">
    <property type="entry name" value="FAD-linked reductases, C-terminal domain"/>
    <property type="match status" value="1"/>
</dbReference>